<feature type="compositionally biased region" description="Basic and acidic residues" evidence="1">
    <location>
        <begin position="612"/>
        <end position="626"/>
    </location>
</feature>
<feature type="compositionally biased region" description="Low complexity" evidence="1">
    <location>
        <begin position="523"/>
        <end position="533"/>
    </location>
</feature>
<feature type="compositionally biased region" description="Polar residues" evidence="1">
    <location>
        <begin position="69"/>
        <end position="80"/>
    </location>
</feature>
<feature type="compositionally biased region" description="Polar residues" evidence="1">
    <location>
        <begin position="1631"/>
        <end position="1645"/>
    </location>
</feature>
<feature type="compositionally biased region" description="Basic and acidic residues" evidence="1">
    <location>
        <begin position="821"/>
        <end position="856"/>
    </location>
</feature>
<feature type="compositionally biased region" description="Basic and acidic residues" evidence="1">
    <location>
        <begin position="1757"/>
        <end position="1766"/>
    </location>
</feature>
<feature type="compositionally biased region" description="Polar residues" evidence="1">
    <location>
        <begin position="968"/>
        <end position="979"/>
    </location>
</feature>
<feature type="compositionally biased region" description="Basic and acidic residues" evidence="1">
    <location>
        <begin position="1372"/>
        <end position="1405"/>
    </location>
</feature>
<feature type="compositionally biased region" description="Basic and acidic residues" evidence="1">
    <location>
        <begin position="1418"/>
        <end position="1428"/>
    </location>
</feature>
<feature type="compositionally biased region" description="Basic and acidic residues" evidence="1">
    <location>
        <begin position="1531"/>
        <end position="1542"/>
    </location>
</feature>
<feature type="compositionally biased region" description="Polar residues" evidence="1">
    <location>
        <begin position="857"/>
        <end position="866"/>
    </location>
</feature>
<feature type="compositionally biased region" description="Acidic residues" evidence="1">
    <location>
        <begin position="1167"/>
        <end position="1176"/>
    </location>
</feature>
<feature type="compositionally biased region" description="Basic and acidic residues" evidence="1">
    <location>
        <begin position="1024"/>
        <end position="1036"/>
    </location>
</feature>
<feature type="compositionally biased region" description="Basic and acidic residues" evidence="1">
    <location>
        <begin position="313"/>
        <end position="323"/>
    </location>
</feature>
<dbReference type="EMBL" id="JADWDJ010000009">
    <property type="protein sequence ID" value="KAG5275802.1"/>
    <property type="molecule type" value="Genomic_DNA"/>
</dbReference>
<feature type="compositionally biased region" description="Polar residues" evidence="1">
    <location>
        <begin position="1804"/>
        <end position="1816"/>
    </location>
</feature>
<reference evidence="3" key="1">
    <citation type="submission" date="2020-10" db="EMBL/GenBank/DDBJ databases">
        <title>Chromosome-scale genome assembly of the Allis shad, Alosa alosa.</title>
        <authorList>
            <person name="Margot Z."/>
            <person name="Christophe K."/>
            <person name="Cabau C."/>
            <person name="Louis A."/>
            <person name="Berthelot C."/>
            <person name="Parey E."/>
            <person name="Roest Crollius H."/>
            <person name="Montfort J."/>
            <person name="Robinson-Rechavi M."/>
            <person name="Bucao C."/>
            <person name="Bouchez O."/>
            <person name="Gislard M."/>
            <person name="Lluch J."/>
            <person name="Milhes M."/>
            <person name="Lampietro C."/>
            <person name="Lopez Roques C."/>
            <person name="Donnadieu C."/>
            <person name="Braasch I."/>
            <person name="Desvignes T."/>
            <person name="Postlethwait J."/>
            <person name="Bobe J."/>
            <person name="Guiguen Y."/>
        </authorList>
    </citation>
    <scope>NUCLEOTIDE SEQUENCE</scope>
    <source>
        <strain evidence="3">M-15738</strain>
        <tissue evidence="3">Blood</tissue>
    </source>
</reference>
<evidence type="ECO:0000313" key="3">
    <source>
        <dbReference type="EMBL" id="KAG5275802.1"/>
    </source>
</evidence>
<feature type="region of interest" description="Disordered" evidence="1">
    <location>
        <begin position="1372"/>
        <end position="1486"/>
    </location>
</feature>
<feature type="compositionally biased region" description="Low complexity" evidence="1">
    <location>
        <begin position="416"/>
        <end position="425"/>
    </location>
</feature>
<proteinExistence type="predicted"/>
<evidence type="ECO:0000256" key="1">
    <source>
        <dbReference type="SAM" id="MobiDB-lite"/>
    </source>
</evidence>
<feature type="compositionally biased region" description="Basic and acidic residues" evidence="1">
    <location>
        <begin position="282"/>
        <end position="295"/>
    </location>
</feature>
<gene>
    <name evidence="3" type="ORF">AALO_G00124730</name>
</gene>
<feature type="region of interest" description="Disordered" evidence="1">
    <location>
        <begin position="113"/>
        <end position="147"/>
    </location>
</feature>
<feature type="compositionally biased region" description="Basic and acidic residues" evidence="1">
    <location>
        <begin position="1215"/>
        <end position="1288"/>
    </location>
</feature>
<feature type="compositionally biased region" description="Basic and acidic residues" evidence="1">
    <location>
        <begin position="334"/>
        <end position="348"/>
    </location>
</feature>
<feature type="compositionally biased region" description="Basic and acidic residues" evidence="1">
    <location>
        <begin position="1701"/>
        <end position="1738"/>
    </location>
</feature>
<accession>A0AAV6GQB1</accession>
<feature type="region of interest" description="Disordered" evidence="1">
    <location>
        <begin position="1"/>
        <end position="83"/>
    </location>
</feature>
<feature type="region of interest" description="Disordered" evidence="1">
    <location>
        <begin position="1503"/>
        <end position="1577"/>
    </location>
</feature>
<comment type="caution">
    <text evidence="3">The sequence shown here is derived from an EMBL/GenBank/DDBJ whole genome shotgun (WGS) entry which is preliminary data.</text>
</comment>
<feature type="compositionally biased region" description="Basic and acidic residues" evidence="1">
    <location>
        <begin position="1618"/>
        <end position="1630"/>
    </location>
</feature>
<sequence length="1839" mass="201274">MLSPRPPTGPRGNHTQQSGPDGEMSESSESPGSSRPNTAPGKMQRPVRLKPIDRNSTTTSVKKTPPSSRNQDSSNDTDQPLSLDRDMRQWTTREHHSTVSPYRLPVINNYVTPVPPLTKRRDRGMKGPLNGTRGRRLRPTTAPSVPANKENSALLRTSMQSKVTVTMVYFGRGVHLSHDLMDIGDEVKAFQQHCGGENLCVYKGRLREGETFQFISRRHRGFPFSLTFYLNGLQVDRLSSCCEFKHRKGSRLGGRHGHFGFFSVDGAQPCYKCIIAMGLDKKPTPPPKRVSDDRSSPAIELCPGSAQVPVEVQEGRVEKRELETEPESIQPDCLKAEEEPMQDDQPKDDYEEDFEADDEGPIENGGEEANRKPASPTNEGRTEDEILDAPEGEPAEHNKYPDSEDEDKNDQRESISSRGASSHSGSDAEDSEVEVETKEDNAAGISKAPEGMPQAEPESEPEPPLAMETSEKDQQEDAEMTEVSSPVPPEAAAEAAVEAHMETKDSTGDNLEKTELEVSDSTEAVAMAVAEGEGTTDPAGGSAAESEPERAKSVQEKLAEAILNESHSSPEPELSDTSTEEEEEASVDQTPQDTSVVESDTSVALSLLQPGKEQDKECEEGSKEIAIEETGAQASEKREPSPENIEKQATDEQNVIAEQKCAVNEENVEPVDDSSIAALEVPANPEGEKKEEMESSETKEAPCEVETEAETKEQDVDESAEEQAEESRTIANETASADLENNEEIAEEMKDTTDSEAPLEQQDQEEEDEKMDSSEGAADTAEGEPAVSETEAQKTSDEPSESVMPKSEVGQSEEPSVYGTKRTETPDEQHGGAESETTKADDAIAHDDSTHVDKSTQQEPESSIVETSEKLSDTGDVVEGESGENSEEKLVDTKEVESNESTVKNESDPQNIEEKEDAKEEKADNSDEGHNEVKQETAENESVAMDQEGAIVDELREEKIKPVETENVETAQQQANVDATEQLEGDQVEEVANEEDSANTLQDKKAENEVKAEDEDAKSCLSDVVKEISGEGKSNTEDNGVDGDERNSVSEGEKEKSGEGDGKEKMDAAEDEGKEAKTETAEPTAEPITEKETEMDMEVETKMDDGGHDGGDEVKEEEVDVSADGQVDDREVDDGQTGHQSEGNEEERKKESIKDGEEHHVGFTESENPEDMEEGGAETVDGAENSSAAKESQRSKVDDQVGNALKDNNTNTKVGEVERSEKAVADDVEKNDSETCDGERGSSVGRKEDNSREKADECGGVSDDTRAEKRELRNQNESEADRDVNGEDKDAVMEFKMEETAVSGDGTESQYGDKNAEVKGEVIEGKIKRTPVFEFAIRGVKSELENIEINDENGEKITASECTGDMVMKCEPEGQEPHQIIDNEQRDSSDTEGEEMKETKIEEIVGVRQNDVEEMNGDDTKSDRKLSSDESVETQVKVEDEKGKELFDAADGDGCGSVLSKTSKDGLNRQGTAKQDAHIDQQVEETSTEIKPFLLIQEPEGLNTVHTNSTGPDVPGGAGSDLETKGHKRMPKDSEAKEDTSTKEGQGGAQELDSAEKEHVVNGEQSVAESLTSPLSLERQEVGDLVSKWVNQHQTRGCFQTFVEPLDDIKDTSSLSKGKVDVDGHLEKGEGSQSTNVPESDTLDQMSEMKEDYVSPPMSAHTVDKQETTVEDFVMETKEEKAESDVRSKHSNDESTLATKDMLEERQDKEIRDVRLTAETEYAEKDTASIATKDRENQPYEQGAVSDRVIDLIATTKTKDDSKPDSESSSESASHAKTDHSVHSGHAEDTTEKKQQLRFEDVIPQSQSHRLSTFSVEDSRLFGPTTYPRLATAHPEQSY</sequence>
<feature type="compositionally biased region" description="Basic and acidic residues" evidence="1">
    <location>
        <begin position="1678"/>
        <end position="1693"/>
    </location>
</feature>
<feature type="compositionally biased region" description="Basic and acidic residues" evidence="1">
    <location>
        <begin position="547"/>
        <end position="559"/>
    </location>
</feature>
<feature type="compositionally biased region" description="Polar residues" evidence="1">
    <location>
        <begin position="1563"/>
        <end position="1575"/>
    </location>
</feature>
<name>A0AAV6GQB1_9TELE</name>
<dbReference type="Pfam" id="PF15257">
    <property type="entry name" value="DUF4590"/>
    <property type="match status" value="1"/>
</dbReference>
<feature type="compositionally biased region" description="Basic and acidic residues" evidence="1">
    <location>
        <begin position="886"/>
        <end position="937"/>
    </location>
</feature>
<dbReference type="PANTHER" id="PTHR23034:SF2">
    <property type="entry name" value="GLUTAMATE-RICH PROTEIN 3"/>
    <property type="match status" value="1"/>
</dbReference>
<feature type="compositionally biased region" description="Acidic residues" evidence="1">
    <location>
        <begin position="981"/>
        <end position="997"/>
    </location>
</feature>
<feature type="compositionally biased region" description="Basic and acidic residues" evidence="1">
    <location>
        <begin position="1436"/>
        <end position="1447"/>
    </location>
</feature>
<feature type="region of interest" description="Disordered" evidence="1">
    <location>
        <begin position="1610"/>
        <end position="1646"/>
    </location>
</feature>
<feature type="compositionally biased region" description="Basic and acidic residues" evidence="1">
    <location>
        <begin position="635"/>
        <end position="650"/>
    </location>
</feature>
<feature type="compositionally biased region" description="Acidic residues" evidence="1">
    <location>
        <begin position="349"/>
        <end position="361"/>
    </location>
</feature>
<feature type="compositionally biased region" description="Basic and acidic residues" evidence="1">
    <location>
        <begin position="1146"/>
        <end position="1162"/>
    </location>
</feature>
<feature type="compositionally biased region" description="Low complexity" evidence="1">
    <location>
        <begin position="482"/>
        <end position="496"/>
    </location>
</feature>
<feature type="compositionally biased region" description="Basic and acidic residues" evidence="1">
    <location>
        <begin position="1002"/>
        <end position="1011"/>
    </location>
</feature>
<feature type="compositionally biased region" description="Basic and acidic residues" evidence="1">
    <location>
        <begin position="686"/>
        <end position="702"/>
    </location>
</feature>
<evidence type="ECO:0000259" key="2">
    <source>
        <dbReference type="Pfam" id="PF15257"/>
    </source>
</evidence>
<feature type="compositionally biased region" description="Basic and acidic residues" evidence="1">
    <location>
        <begin position="497"/>
        <end position="516"/>
    </location>
</feature>
<feature type="compositionally biased region" description="Basic and acidic residues" evidence="1">
    <location>
        <begin position="1774"/>
        <end position="1801"/>
    </location>
</feature>
<feature type="compositionally biased region" description="Basic and acidic residues" evidence="1">
    <location>
        <begin position="1043"/>
        <end position="1068"/>
    </location>
</feature>
<feature type="region of interest" description="Disordered" evidence="1">
    <location>
        <begin position="1678"/>
        <end position="1839"/>
    </location>
</feature>
<feature type="compositionally biased region" description="Polar residues" evidence="1">
    <location>
        <begin position="587"/>
        <end position="604"/>
    </location>
</feature>
<evidence type="ECO:0000313" key="4">
    <source>
        <dbReference type="Proteomes" id="UP000823561"/>
    </source>
</evidence>
<feature type="compositionally biased region" description="Low complexity" evidence="1">
    <location>
        <begin position="18"/>
        <end position="36"/>
    </location>
</feature>
<feature type="compositionally biased region" description="Basic and acidic residues" evidence="1">
    <location>
        <begin position="953"/>
        <end position="964"/>
    </location>
</feature>
<feature type="compositionally biased region" description="Basic and acidic residues" evidence="1">
    <location>
        <begin position="1088"/>
        <end position="1113"/>
    </location>
</feature>
<dbReference type="Proteomes" id="UP000823561">
    <property type="component" value="Chromosome 9"/>
</dbReference>
<dbReference type="InterPro" id="IPR048257">
    <property type="entry name" value="DUF4590"/>
</dbReference>
<dbReference type="PANTHER" id="PTHR23034">
    <property type="entry name" value="GLUTAMATE-RICH PROTEIN 3"/>
    <property type="match status" value="1"/>
</dbReference>
<keyword evidence="4" id="KW-1185">Reference proteome</keyword>
<feature type="region of interest" description="Disordered" evidence="1">
    <location>
        <begin position="282"/>
        <end position="653"/>
    </location>
</feature>
<feature type="region of interest" description="Disordered" evidence="1">
    <location>
        <begin position="665"/>
        <end position="1288"/>
    </location>
</feature>
<dbReference type="InterPro" id="IPR027962">
    <property type="entry name" value="ERICH3"/>
</dbReference>
<feature type="compositionally biased region" description="Acidic residues" evidence="1">
    <location>
        <begin position="715"/>
        <end position="724"/>
    </location>
</feature>
<organism evidence="3 4">
    <name type="scientific">Alosa alosa</name>
    <name type="common">allis shad</name>
    <dbReference type="NCBI Taxonomy" id="278164"/>
    <lineage>
        <taxon>Eukaryota</taxon>
        <taxon>Metazoa</taxon>
        <taxon>Chordata</taxon>
        <taxon>Craniata</taxon>
        <taxon>Vertebrata</taxon>
        <taxon>Euteleostomi</taxon>
        <taxon>Actinopterygii</taxon>
        <taxon>Neopterygii</taxon>
        <taxon>Teleostei</taxon>
        <taxon>Clupei</taxon>
        <taxon>Clupeiformes</taxon>
        <taxon>Clupeoidei</taxon>
        <taxon>Clupeidae</taxon>
        <taxon>Alosa</taxon>
    </lineage>
</organism>
<feature type="compositionally biased region" description="Acidic residues" evidence="1">
    <location>
        <begin position="876"/>
        <end position="885"/>
    </location>
</feature>
<protein>
    <recommendedName>
        <fullName evidence="2">DUF4590 domain-containing protein</fullName>
    </recommendedName>
</protein>
<feature type="domain" description="DUF4590" evidence="2">
    <location>
        <begin position="175"/>
        <end position="288"/>
    </location>
</feature>
<feature type="compositionally biased region" description="Low complexity" evidence="1">
    <location>
        <begin position="56"/>
        <end position="68"/>
    </location>
</feature>